<evidence type="ECO:0000313" key="3">
    <source>
        <dbReference type="Proteomes" id="UP000824120"/>
    </source>
</evidence>
<comment type="caution">
    <text evidence="2">The sequence shown here is derived from an EMBL/GenBank/DDBJ whole genome shotgun (WGS) entry which is preliminary data.</text>
</comment>
<evidence type="ECO:0000313" key="2">
    <source>
        <dbReference type="EMBL" id="KAG5571985.1"/>
    </source>
</evidence>
<reference evidence="2 3" key="1">
    <citation type="submission" date="2020-09" db="EMBL/GenBank/DDBJ databases">
        <title>De no assembly of potato wild relative species, Solanum commersonii.</title>
        <authorList>
            <person name="Cho K."/>
        </authorList>
    </citation>
    <scope>NUCLEOTIDE SEQUENCE [LARGE SCALE GENOMIC DNA]</scope>
    <source>
        <strain evidence="2">LZ3.2</strain>
        <tissue evidence="2">Leaf</tissue>
    </source>
</reference>
<feature type="region of interest" description="Disordered" evidence="1">
    <location>
        <begin position="157"/>
        <end position="197"/>
    </location>
</feature>
<dbReference type="EMBL" id="JACXVP010000012">
    <property type="protein sequence ID" value="KAG5571985.1"/>
    <property type="molecule type" value="Genomic_DNA"/>
</dbReference>
<evidence type="ECO:0000256" key="1">
    <source>
        <dbReference type="SAM" id="MobiDB-lite"/>
    </source>
</evidence>
<dbReference type="OrthoDB" id="1318049at2759"/>
<gene>
    <name evidence="2" type="ORF">H5410_061751</name>
</gene>
<dbReference type="AlphaFoldDB" id="A0A9J5W8V2"/>
<protein>
    <submittedName>
        <fullName evidence="2">Uncharacterized protein</fullName>
    </submittedName>
</protein>
<keyword evidence="3" id="KW-1185">Reference proteome</keyword>
<sequence>MLDANKNVPGSDVLVSNESSIKYENNVKTGKRNVEDKIDDQCDSKGEDLKNARKAHDNVVLENETPTIDAGTNDMVSGYLNLIDDEVQNIDEEEVNEVQQSEKMIYEVNQNGNDLTVARQEVLQMKANPTTITTDGVARSYEFPKVKLEVTDSSIGKTLEPASPMSLINPSNANAGKHSGEAYENISAMDDEGSPED</sequence>
<proteinExistence type="predicted"/>
<name>A0A9J5W8V2_SOLCO</name>
<organism evidence="2 3">
    <name type="scientific">Solanum commersonii</name>
    <name type="common">Commerson's wild potato</name>
    <name type="synonym">Commerson's nightshade</name>
    <dbReference type="NCBI Taxonomy" id="4109"/>
    <lineage>
        <taxon>Eukaryota</taxon>
        <taxon>Viridiplantae</taxon>
        <taxon>Streptophyta</taxon>
        <taxon>Embryophyta</taxon>
        <taxon>Tracheophyta</taxon>
        <taxon>Spermatophyta</taxon>
        <taxon>Magnoliopsida</taxon>
        <taxon>eudicotyledons</taxon>
        <taxon>Gunneridae</taxon>
        <taxon>Pentapetalae</taxon>
        <taxon>asterids</taxon>
        <taxon>lamiids</taxon>
        <taxon>Solanales</taxon>
        <taxon>Solanaceae</taxon>
        <taxon>Solanoideae</taxon>
        <taxon>Solaneae</taxon>
        <taxon>Solanum</taxon>
    </lineage>
</organism>
<dbReference type="Proteomes" id="UP000824120">
    <property type="component" value="Chromosome 12"/>
</dbReference>
<accession>A0A9J5W8V2</accession>